<sequence>MTQHQAGIFDKRYRDHLLLEYRWAPSGDVAALRSALRTVLAARDAAAERSFVLVGFGPRLLAALGGTHSFDDFDLDGLVPSTQGELWIWVQAADRGTAFDLGRSVHGALASLCDLTLEVDAFVYHDLRDLMGFVDGIGNPEGERGRQAALIPAGQPGAGGSYVFTQKWRHNLDAFAKLSVAQQENVFGRTKVDAVEFDDERMPDDAHVGRTDVDRDGVPQKIWRRSVPYGGVREHGLYFLAFSCELSRFDYLLRRMYGVADDNVRDHMLSFTEPQTGAYWFLPAEAELAALLQS</sequence>
<organism evidence="7 8">
    <name type="scientific">Isoalcanivorax beigongshangi</name>
    <dbReference type="NCBI Taxonomy" id="3238810"/>
    <lineage>
        <taxon>Bacteria</taxon>
        <taxon>Pseudomonadati</taxon>
        <taxon>Pseudomonadota</taxon>
        <taxon>Gammaproteobacteria</taxon>
        <taxon>Oceanospirillales</taxon>
        <taxon>Alcanivoracaceae</taxon>
        <taxon>Isoalcanivorax</taxon>
    </lineage>
</organism>
<dbReference type="RefSeq" id="WP_369454716.1">
    <property type="nucleotide sequence ID" value="NZ_JBGCUO010000001.1"/>
</dbReference>
<reference evidence="7 8" key="1">
    <citation type="submission" date="2024-07" db="EMBL/GenBank/DDBJ databases">
        <authorList>
            <person name="Ren Q."/>
        </authorList>
    </citation>
    <scope>NUCLEOTIDE SEQUENCE [LARGE SCALE GENOMIC DNA]</scope>
    <source>
        <strain evidence="7 8">REN37</strain>
    </source>
</reference>
<keyword evidence="5" id="KW-0408">Iron</keyword>
<dbReference type="PANTHER" id="PTHR30521:SF0">
    <property type="entry name" value="DYP-TYPE PEROXIDASE FAMILY PROTEIN"/>
    <property type="match status" value="1"/>
</dbReference>
<dbReference type="InterPro" id="IPR011008">
    <property type="entry name" value="Dimeric_a/b-barrel"/>
</dbReference>
<dbReference type="EMBL" id="JBGCUO010000001">
    <property type="protein sequence ID" value="MEY1661459.1"/>
    <property type="molecule type" value="Genomic_DNA"/>
</dbReference>
<dbReference type="PROSITE" id="PS51404">
    <property type="entry name" value="DYP_PEROXIDASE"/>
    <property type="match status" value="1"/>
</dbReference>
<dbReference type="Proteomes" id="UP001562065">
    <property type="component" value="Unassembled WGS sequence"/>
</dbReference>
<protein>
    <submittedName>
        <fullName evidence="7">Dyp-type peroxidase</fullName>
    </submittedName>
</protein>
<keyword evidence="4" id="KW-0560">Oxidoreductase</keyword>
<comment type="caution">
    <text evidence="7">The sequence shown here is derived from an EMBL/GenBank/DDBJ whole genome shotgun (WGS) entry which is preliminary data.</text>
</comment>
<dbReference type="InterPro" id="IPR006314">
    <property type="entry name" value="Dyp_peroxidase"/>
</dbReference>
<evidence type="ECO:0000313" key="8">
    <source>
        <dbReference type="Proteomes" id="UP001562065"/>
    </source>
</evidence>
<evidence type="ECO:0000256" key="3">
    <source>
        <dbReference type="ARBA" id="ARBA00022723"/>
    </source>
</evidence>
<keyword evidence="8" id="KW-1185">Reference proteome</keyword>
<feature type="domain" description="Dyp-type peroxidase C-terminal" evidence="6">
    <location>
        <begin position="128"/>
        <end position="285"/>
    </location>
</feature>
<gene>
    <name evidence="7" type="ORF">AB5I84_04770</name>
</gene>
<evidence type="ECO:0000313" key="7">
    <source>
        <dbReference type="EMBL" id="MEY1661459.1"/>
    </source>
</evidence>
<dbReference type="InterPro" id="IPR048328">
    <property type="entry name" value="Dyp_perox_C"/>
</dbReference>
<dbReference type="SUPFAM" id="SSF54909">
    <property type="entry name" value="Dimeric alpha+beta barrel"/>
    <property type="match status" value="1"/>
</dbReference>
<dbReference type="PANTHER" id="PTHR30521">
    <property type="entry name" value="DEFERROCHELATASE/PEROXIDASE"/>
    <property type="match status" value="1"/>
</dbReference>
<evidence type="ECO:0000256" key="5">
    <source>
        <dbReference type="ARBA" id="ARBA00023004"/>
    </source>
</evidence>
<proteinExistence type="predicted"/>
<accession>A0ABV4AFI0</accession>
<evidence type="ECO:0000256" key="4">
    <source>
        <dbReference type="ARBA" id="ARBA00023002"/>
    </source>
</evidence>
<evidence type="ECO:0000259" key="6">
    <source>
        <dbReference type="Pfam" id="PF20628"/>
    </source>
</evidence>
<keyword evidence="2 7" id="KW-0575">Peroxidase</keyword>
<keyword evidence="3" id="KW-0479">Metal-binding</keyword>
<name>A0ABV4AFI0_9GAMM</name>
<evidence type="ECO:0000256" key="2">
    <source>
        <dbReference type="ARBA" id="ARBA00022559"/>
    </source>
</evidence>
<dbReference type="Pfam" id="PF20628">
    <property type="entry name" value="Dyp_perox_C"/>
    <property type="match status" value="1"/>
</dbReference>
<comment type="cofactor">
    <cofactor evidence="1">
        <name>heme b</name>
        <dbReference type="ChEBI" id="CHEBI:60344"/>
    </cofactor>
</comment>
<dbReference type="NCBIfam" id="TIGR01413">
    <property type="entry name" value="Dyp_perox_fam"/>
    <property type="match status" value="1"/>
</dbReference>
<dbReference type="GO" id="GO:0004601">
    <property type="term" value="F:peroxidase activity"/>
    <property type="evidence" value="ECO:0007669"/>
    <property type="project" value="UniProtKB-KW"/>
</dbReference>
<evidence type="ECO:0000256" key="1">
    <source>
        <dbReference type="ARBA" id="ARBA00001970"/>
    </source>
</evidence>